<keyword evidence="2" id="KW-1133">Transmembrane helix</keyword>
<dbReference type="Gene3D" id="2.40.100.10">
    <property type="entry name" value="Cyclophilin-like"/>
    <property type="match status" value="1"/>
</dbReference>
<dbReference type="InterPro" id="IPR029000">
    <property type="entry name" value="Cyclophilin-like_dom_sf"/>
</dbReference>
<organism evidence="4 5">
    <name type="scientific">Cyclotella cryptica</name>
    <dbReference type="NCBI Taxonomy" id="29204"/>
    <lineage>
        <taxon>Eukaryota</taxon>
        <taxon>Sar</taxon>
        <taxon>Stramenopiles</taxon>
        <taxon>Ochrophyta</taxon>
        <taxon>Bacillariophyta</taxon>
        <taxon>Coscinodiscophyceae</taxon>
        <taxon>Thalassiosirophycidae</taxon>
        <taxon>Stephanodiscales</taxon>
        <taxon>Stephanodiscaceae</taxon>
        <taxon>Cyclotella</taxon>
    </lineage>
</organism>
<reference evidence="4 5" key="1">
    <citation type="journal article" date="2020" name="G3 (Bethesda)">
        <title>Improved Reference Genome for Cyclotella cryptica CCMP332, a Model for Cell Wall Morphogenesis, Salinity Adaptation, and Lipid Production in Diatoms (Bacillariophyta).</title>
        <authorList>
            <person name="Roberts W.R."/>
            <person name="Downey K.M."/>
            <person name="Ruck E.C."/>
            <person name="Traller J.C."/>
            <person name="Alverson A.J."/>
        </authorList>
    </citation>
    <scope>NUCLEOTIDE SEQUENCE [LARGE SCALE GENOMIC DNA]</scope>
    <source>
        <strain evidence="4 5">CCMP332</strain>
    </source>
</reference>
<evidence type="ECO:0000259" key="3">
    <source>
        <dbReference type="Pfam" id="PF00160"/>
    </source>
</evidence>
<feature type="region of interest" description="Disordered" evidence="1">
    <location>
        <begin position="61"/>
        <end position="85"/>
    </location>
</feature>
<evidence type="ECO:0000256" key="1">
    <source>
        <dbReference type="SAM" id="MobiDB-lite"/>
    </source>
</evidence>
<accession>A0ABD3PC64</accession>
<keyword evidence="2" id="KW-0812">Transmembrane</keyword>
<gene>
    <name evidence="4" type="ORF">HJC23_004755</name>
</gene>
<evidence type="ECO:0000313" key="4">
    <source>
        <dbReference type="EMBL" id="KAL3785607.1"/>
    </source>
</evidence>
<evidence type="ECO:0000256" key="2">
    <source>
        <dbReference type="SAM" id="Phobius"/>
    </source>
</evidence>
<comment type="caution">
    <text evidence="4">The sequence shown here is derived from an EMBL/GenBank/DDBJ whole genome shotgun (WGS) entry which is preliminary data.</text>
</comment>
<dbReference type="EMBL" id="JABMIG020000213">
    <property type="protein sequence ID" value="KAL3785607.1"/>
    <property type="molecule type" value="Genomic_DNA"/>
</dbReference>
<dbReference type="SUPFAM" id="SSF50891">
    <property type="entry name" value="Cyclophilin-like"/>
    <property type="match status" value="1"/>
</dbReference>
<feature type="domain" description="PPIase cyclophilin-type" evidence="3">
    <location>
        <begin position="142"/>
        <end position="280"/>
    </location>
</feature>
<feature type="transmembrane region" description="Helical" evidence="2">
    <location>
        <begin position="28"/>
        <end position="52"/>
    </location>
</feature>
<evidence type="ECO:0000313" key="5">
    <source>
        <dbReference type="Proteomes" id="UP001516023"/>
    </source>
</evidence>
<keyword evidence="5" id="KW-1185">Reference proteome</keyword>
<sequence>MMRSGAVAGSIVAPISRSRKRKHTNISIGILSTIVTAIAVIVTVLLAMSVLTSRSLAITADRSDGDGTGHGQKQALRQAAADQSRHKLTENRGILIHTDLGTVRIYFTPQLSGATSVEYIQKVVLSSSAHGHMTNSDLNAPSCDRCNFYRAEPNLLLQGVLSQHDVPSSGVLLGPCPLADWKPTTPCPAHDQGCGCHGPLMTRALSPVNLIRCTQPIFVTTKLNARGMVGWAGGGNGPDFFINTYIQPVEWWEHQHTVWGQIKDEESLQLVERIYNLPATVKGMRMLDEKIEFRIELF</sequence>
<dbReference type="PANTHER" id="PTHR46873">
    <property type="entry name" value="EXPRESSED PROTEIN"/>
    <property type="match status" value="1"/>
</dbReference>
<protein>
    <recommendedName>
        <fullName evidence="3">PPIase cyclophilin-type domain-containing protein</fullName>
    </recommendedName>
</protein>
<dbReference type="Proteomes" id="UP001516023">
    <property type="component" value="Unassembled WGS sequence"/>
</dbReference>
<dbReference type="Pfam" id="PF00160">
    <property type="entry name" value="Pro_isomerase"/>
    <property type="match status" value="1"/>
</dbReference>
<name>A0ABD3PC64_9STRA</name>
<dbReference type="InterPro" id="IPR002130">
    <property type="entry name" value="Cyclophilin-type_PPIase_dom"/>
</dbReference>
<dbReference type="PANTHER" id="PTHR46873:SF1">
    <property type="entry name" value="EXPRESSED PROTEIN"/>
    <property type="match status" value="1"/>
</dbReference>
<proteinExistence type="predicted"/>
<keyword evidence="2" id="KW-0472">Membrane</keyword>
<dbReference type="AlphaFoldDB" id="A0ABD3PC64"/>